<dbReference type="EMBL" id="MU790906">
    <property type="protein sequence ID" value="KAJ3992063.1"/>
    <property type="molecule type" value="Genomic_DNA"/>
</dbReference>
<keyword evidence="1" id="KW-0812">Transmembrane</keyword>
<accession>A0ABQ8Q038</accession>
<evidence type="ECO:0000256" key="1">
    <source>
        <dbReference type="SAM" id="Phobius"/>
    </source>
</evidence>
<gene>
    <name evidence="2" type="ORF">F5050DRAFT_1019866</name>
</gene>
<keyword evidence="3" id="KW-1185">Reference proteome</keyword>
<organism evidence="2 3">
    <name type="scientific">Lentinula boryana</name>
    <dbReference type="NCBI Taxonomy" id="40481"/>
    <lineage>
        <taxon>Eukaryota</taxon>
        <taxon>Fungi</taxon>
        <taxon>Dikarya</taxon>
        <taxon>Basidiomycota</taxon>
        <taxon>Agaricomycotina</taxon>
        <taxon>Agaricomycetes</taxon>
        <taxon>Agaricomycetidae</taxon>
        <taxon>Agaricales</taxon>
        <taxon>Marasmiineae</taxon>
        <taxon>Omphalotaceae</taxon>
        <taxon>Lentinula</taxon>
    </lineage>
</organism>
<dbReference type="Proteomes" id="UP001163828">
    <property type="component" value="Unassembled WGS sequence"/>
</dbReference>
<protein>
    <submittedName>
        <fullName evidence="2">Uncharacterized protein</fullName>
    </submittedName>
</protein>
<feature type="transmembrane region" description="Helical" evidence="1">
    <location>
        <begin position="247"/>
        <end position="270"/>
    </location>
</feature>
<sequence>MDMTLAVATSVSTTDGQRILLEILSTLNVVQIVENHDGTPFFMAAEVLAQKYLFQGELVDIAKSNTVNDAPKFGNTWAYNRPVASPTSLPSLVGYIVPSYHDLLHDLETDQVLCPLFQREFRMSVSCTANSWIRDTVQRSNLEHASISFFERTRRFTRRQRALFQIIIIIIFTSPCLVLSDLAIMFSEFVDSRPEKARAVIQAQSRSNGTSSKRVDSGVAIRTSCTNVLHIYRSRLMSLLRTQTSELAIVITPSNTPILLILSSFFIALFGRTPVIHCDR</sequence>
<reference evidence="2" key="1">
    <citation type="submission" date="2022-08" db="EMBL/GenBank/DDBJ databases">
        <authorList>
            <consortium name="DOE Joint Genome Institute"/>
            <person name="Min B."/>
            <person name="Riley R."/>
            <person name="Sierra-Patev S."/>
            <person name="Naranjo-Ortiz M."/>
            <person name="Looney B."/>
            <person name="Konkel Z."/>
            <person name="Slot J.C."/>
            <person name="Sakamoto Y."/>
            <person name="Steenwyk J.L."/>
            <person name="Rokas A."/>
            <person name="Carro J."/>
            <person name="Camarero S."/>
            <person name="Ferreira P."/>
            <person name="Molpeceres G."/>
            <person name="Ruiz-Duenas F.J."/>
            <person name="Serrano A."/>
            <person name="Henrissat B."/>
            <person name="Drula E."/>
            <person name="Hughes K.W."/>
            <person name="Mata J.L."/>
            <person name="Ishikawa N.K."/>
            <person name="Vargas-Isla R."/>
            <person name="Ushijima S."/>
            <person name="Smith C.A."/>
            <person name="Ahrendt S."/>
            <person name="Andreopoulos W."/>
            <person name="He G."/>
            <person name="Labutti K."/>
            <person name="Lipzen A."/>
            <person name="Ng V."/>
            <person name="Sandor L."/>
            <person name="Barry K."/>
            <person name="Martinez A.T."/>
            <person name="Xiao Y."/>
            <person name="Gibbons J.G."/>
            <person name="Terashima K."/>
            <person name="Hibbett D.S."/>
            <person name="Grigoriev I.V."/>
        </authorList>
    </citation>
    <scope>NUCLEOTIDE SEQUENCE</scope>
    <source>
        <strain evidence="2">TFB10827</strain>
    </source>
</reference>
<keyword evidence="1" id="KW-1133">Transmembrane helix</keyword>
<proteinExistence type="predicted"/>
<name>A0ABQ8Q038_9AGAR</name>
<evidence type="ECO:0000313" key="3">
    <source>
        <dbReference type="Proteomes" id="UP001163828"/>
    </source>
</evidence>
<comment type="caution">
    <text evidence="2">The sequence shown here is derived from an EMBL/GenBank/DDBJ whole genome shotgun (WGS) entry which is preliminary data.</text>
</comment>
<evidence type="ECO:0000313" key="2">
    <source>
        <dbReference type="EMBL" id="KAJ3992063.1"/>
    </source>
</evidence>
<feature type="transmembrane region" description="Helical" evidence="1">
    <location>
        <begin position="162"/>
        <end position="186"/>
    </location>
</feature>
<keyword evidence="1" id="KW-0472">Membrane</keyword>